<name>A0AAN6WYP6_9PEZI</name>
<comment type="caution">
    <text evidence="2">The sequence shown here is derived from an EMBL/GenBank/DDBJ whole genome shotgun (WGS) entry which is preliminary data.</text>
</comment>
<feature type="compositionally biased region" description="Pro residues" evidence="1">
    <location>
        <begin position="354"/>
        <end position="370"/>
    </location>
</feature>
<proteinExistence type="predicted"/>
<dbReference type="AlphaFoldDB" id="A0AAN6WYP6"/>
<feature type="region of interest" description="Disordered" evidence="1">
    <location>
        <begin position="329"/>
        <end position="390"/>
    </location>
</feature>
<feature type="compositionally biased region" description="Polar residues" evidence="1">
    <location>
        <begin position="76"/>
        <end position="91"/>
    </location>
</feature>
<feature type="region of interest" description="Disordered" evidence="1">
    <location>
        <begin position="1"/>
        <end position="133"/>
    </location>
</feature>
<evidence type="ECO:0000256" key="1">
    <source>
        <dbReference type="SAM" id="MobiDB-lite"/>
    </source>
</evidence>
<evidence type="ECO:0000313" key="2">
    <source>
        <dbReference type="EMBL" id="KAK4188912.1"/>
    </source>
</evidence>
<feature type="compositionally biased region" description="Polar residues" evidence="1">
    <location>
        <begin position="115"/>
        <end position="130"/>
    </location>
</feature>
<feature type="compositionally biased region" description="Basic and acidic residues" evidence="1">
    <location>
        <begin position="44"/>
        <end position="54"/>
    </location>
</feature>
<evidence type="ECO:0000313" key="3">
    <source>
        <dbReference type="Proteomes" id="UP001302126"/>
    </source>
</evidence>
<accession>A0AAN6WYP6</accession>
<dbReference type="Proteomes" id="UP001302126">
    <property type="component" value="Unassembled WGS sequence"/>
</dbReference>
<sequence length="390" mass="43849">MTLPVTGQSEALRFDQPDDWLVDFEPGKPQRTNTNDSVIQGIKDQFDDQNRGLLDETSNLKGRLRQLEYSRLGEFEQQQPQRDSFESSNGTQPPPLPSGIGGYDFQYPSAESRPRSNSQPTVTELRSNPAESKKQLEQALKLLDETESWDVVREKFPELWEILREKKDHCYLRKYNEQGSSQEQAYWERTSAFHDTGNQVGPLISLAKVKQLGYDPEEHINKDDRVEFMGATGPGETIGSIKVDFKGDPNSPSMPLTLQVWNDKIGLGEVMFGGEFSGDGLPALLPLLVTRRYRKPSSDETKQMEWHRAAKAKYREHDRNRADNVVDKTRTSAGSASSPPIVNNTVPAAAQFQPTPPQTPPLSPTLPVDPPSAMENNKRARLEEAMIPTQ</sequence>
<organism evidence="2 3">
    <name type="scientific">Podospora australis</name>
    <dbReference type="NCBI Taxonomy" id="1536484"/>
    <lineage>
        <taxon>Eukaryota</taxon>
        <taxon>Fungi</taxon>
        <taxon>Dikarya</taxon>
        <taxon>Ascomycota</taxon>
        <taxon>Pezizomycotina</taxon>
        <taxon>Sordariomycetes</taxon>
        <taxon>Sordariomycetidae</taxon>
        <taxon>Sordariales</taxon>
        <taxon>Podosporaceae</taxon>
        <taxon>Podospora</taxon>
    </lineage>
</organism>
<protein>
    <submittedName>
        <fullName evidence="2">Uncharacterized protein</fullName>
    </submittedName>
</protein>
<dbReference type="EMBL" id="MU864382">
    <property type="protein sequence ID" value="KAK4188912.1"/>
    <property type="molecule type" value="Genomic_DNA"/>
</dbReference>
<reference evidence="2" key="2">
    <citation type="submission" date="2023-05" db="EMBL/GenBank/DDBJ databases">
        <authorList>
            <consortium name="Lawrence Berkeley National Laboratory"/>
            <person name="Steindorff A."/>
            <person name="Hensen N."/>
            <person name="Bonometti L."/>
            <person name="Westerberg I."/>
            <person name="Brannstrom I.O."/>
            <person name="Guillou S."/>
            <person name="Cros-Aarteil S."/>
            <person name="Calhoun S."/>
            <person name="Haridas S."/>
            <person name="Kuo A."/>
            <person name="Mondo S."/>
            <person name="Pangilinan J."/>
            <person name="Riley R."/>
            <person name="Labutti K."/>
            <person name="Andreopoulos B."/>
            <person name="Lipzen A."/>
            <person name="Chen C."/>
            <person name="Yanf M."/>
            <person name="Daum C."/>
            <person name="Ng V."/>
            <person name="Clum A."/>
            <person name="Ohm R."/>
            <person name="Martin F."/>
            <person name="Silar P."/>
            <person name="Natvig D."/>
            <person name="Lalanne C."/>
            <person name="Gautier V."/>
            <person name="Ament-Velasquez S.L."/>
            <person name="Kruys A."/>
            <person name="Hutchinson M.I."/>
            <person name="Powell A.J."/>
            <person name="Barry K."/>
            <person name="Miller A.N."/>
            <person name="Grigoriev I.V."/>
            <person name="Debuchy R."/>
            <person name="Gladieux P."/>
            <person name="Thoren M.H."/>
            <person name="Johannesson H."/>
        </authorList>
    </citation>
    <scope>NUCLEOTIDE SEQUENCE</scope>
    <source>
        <strain evidence="2">PSN309</strain>
    </source>
</reference>
<feature type="compositionally biased region" description="Polar residues" evidence="1">
    <location>
        <begin position="331"/>
        <end position="346"/>
    </location>
</feature>
<feature type="compositionally biased region" description="Basic and acidic residues" evidence="1">
    <location>
        <begin position="65"/>
        <end position="74"/>
    </location>
</feature>
<reference evidence="2" key="1">
    <citation type="journal article" date="2023" name="Mol. Phylogenet. Evol.">
        <title>Genome-scale phylogeny and comparative genomics of the fungal order Sordariales.</title>
        <authorList>
            <person name="Hensen N."/>
            <person name="Bonometti L."/>
            <person name="Westerberg I."/>
            <person name="Brannstrom I.O."/>
            <person name="Guillou S."/>
            <person name="Cros-Aarteil S."/>
            <person name="Calhoun S."/>
            <person name="Haridas S."/>
            <person name="Kuo A."/>
            <person name="Mondo S."/>
            <person name="Pangilinan J."/>
            <person name="Riley R."/>
            <person name="LaButti K."/>
            <person name="Andreopoulos B."/>
            <person name="Lipzen A."/>
            <person name="Chen C."/>
            <person name="Yan M."/>
            <person name="Daum C."/>
            <person name="Ng V."/>
            <person name="Clum A."/>
            <person name="Steindorff A."/>
            <person name="Ohm R.A."/>
            <person name="Martin F."/>
            <person name="Silar P."/>
            <person name="Natvig D.O."/>
            <person name="Lalanne C."/>
            <person name="Gautier V."/>
            <person name="Ament-Velasquez S.L."/>
            <person name="Kruys A."/>
            <person name="Hutchinson M.I."/>
            <person name="Powell A.J."/>
            <person name="Barry K."/>
            <person name="Miller A.N."/>
            <person name="Grigoriev I.V."/>
            <person name="Debuchy R."/>
            <person name="Gladieux P."/>
            <person name="Hiltunen Thoren M."/>
            <person name="Johannesson H."/>
        </authorList>
    </citation>
    <scope>NUCLEOTIDE SEQUENCE</scope>
    <source>
        <strain evidence="2">PSN309</strain>
    </source>
</reference>
<gene>
    <name evidence="2" type="ORF">QBC35DRAFT_548283</name>
</gene>
<keyword evidence="3" id="KW-1185">Reference proteome</keyword>